<name>A0A0E9SEN1_ANGAN</name>
<reference evidence="2" key="1">
    <citation type="submission" date="2014-11" db="EMBL/GenBank/DDBJ databases">
        <authorList>
            <person name="Amaro Gonzalez C."/>
        </authorList>
    </citation>
    <scope>NUCLEOTIDE SEQUENCE</scope>
</reference>
<protein>
    <submittedName>
        <fullName evidence="2">Uncharacterized protein</fullName>
    </submittedName>
</protein>
<dbReference type="EMBL" id="GBXM01069614">
    <property type="protein sequence ID" value="JAH38963.1"/>
    <property type="molecule type" value="Transcribed_RNA"/>
</dbReference>
<proteinExistence type="predicted"/>
<sequence length="26" mass="2889">MEKGGACIRGKQKWKGSEKRGKRGGR</sequence>
<dbReference type="AlphaFoldDB" id="A0A0E9SEN1"/>
<reference evidence="2" key="2">
    <citation type="journal article" date="2015" name="Fish Shellfish Immunol.">
        <title>Early steps in the European eel (Anguilla anguilla)-Vibrio vulnificus interaction in the gills: Role of the RtxA13 toxin.</title>
        <authorList>
            <person name="Callol A."/>
            <person name="Pajuelo D."/>
            <person name="Ebbesson L."/>
            <person name="Teles M."/>
            <person name="MacKenzie S."/>
            <person name="Amaro C."/>
        </authorList>
    </citation>
    <scope>NUCLEOTIDE SEQUENCE</scope>
</reference>
<accession>A0A0E9SEN1</accession>
<evidence type="ECO:0000313" key="2">
    <source>
        <dbReference type="EMBL" id="JAH38963.1"/>
    </source>
</evidence>
<feature type="region of interest" description="Disordered" evidence="1">
    <location>
        <begin position="1"/>
        <end position="26"/>
    </location>
</feature>
<feature type="compositionally biased region" description="Basic residues" evidence="1">
    <location>
        <begin position="10"/>
        <end position="26"/>
    </location>
</feature>
<evidence type="ECO:0000256" key="1">
    <source>
        <dbReference type="SAM" id="MobiDB-lite"/>
    </source>
</evidence>
<organism evidence="2">
    <name type="scientific">Anguilla anguilla</name>
    <name type="common">European freshwater eel</name>
    <name type="synonym">Muraena anguilla</name>
    <dbReference type="NCBI Taxonomy" id="7936"/>
    <lineage>
        <taxon>Eukaryota</taxon>
        <taxon>Metazoa</taxon>
        <taxon>Chordata</taxon>
        <taxon>Craniata</taxon>
        <taxon>Vertebrata</taxon>
        <taxon>Euteleostomi</taxon>
        <taxon>Actinopterygii</taxon>
        <taxon>Neopterygii</taxon>
        <taxon>Teleostei</taxon>
        <taxon>Anguilliformes</taxon>
        <taxon>Anguillidae</taxon>
        <taxon>Anguilla</taxon>
    </lineage>
</organism>